<keyword evidence="1" id="KW-1133">Transmembrane helix</keyword>
<organism evidence="2 3">
    <name type="scientific">Polynucleobacter kasalickyi</name>
    <dbReference type="NCBI Taxonomy" id="1938817"/>
    <lineage>
        <taxon>Bacteria</taxon>
        <taxon>Pseudomonadati</taxon>
        <taxon>Pseudomonadota</taxon>
        <taxon>Betaproteobacteria</taxon>
        <taxon>Burkholderiales</taxon>
        <taxon>Burkholderiaceae</taxon>
        <taxon>Polynucleobacter</taxon>
    </lineage>
</organism>
<keyword evidence="1" id="KW-0472">Membrane</keyword>
<gene>
    <name evidence="2" type="ORF">SAMN06296008_11061</name>
</gene>
<reference evidence="2 3" key="1">
    <citation type="submission" date="2017-04" db="EMBL/GenBank/DDBJ databases">
        <authorList>
            <person name="Afonso C.L."/>
            <person name="Miller P.J."/>
            <person name="Scott M.A."/>
            <person name="Spackman E."/>
            <person name="Goraichik I."/>
            <person name="Dimitrov K.M."/>
            <person name="Suarez D.L."/>
            <person name="Swayne D.E."/>
        </authorList>
    </citation>
    <scope>NUCLEOTIDE SEQUENCE [LARGE SCALE GENOMIC DNA]</scope>
    <source>
        <strain evidence="2 3">VK13</strain>
    </source>
</reference>
<dbReference type="STRING" id="1938817.SAMN06296008_11061"/>
<keyword evidence="3" id="KW-1185">Reference proteome</keyword>
<evidence type="ECO:0000313" key="2">
    <source>
        <dbReference type="EMBL" id="SMC63630.1"/>
    </source>
</evidence>
<dbReference type="EMBL" id="FWXJ01000010">
    <property type="protein sequence ID" value="SMC63630.1"/>
    <property type="molecule type" value="Genomic_DNA"/>
</dbReference>
<name>A0A1W2ASY4_9BURK</name>
<dbReference type="AlphaFoldDB" id="A0A1W2ASY4"/>
<dbReference type="Proteomes" id="UP000192708">
    <property type="component" value="Unassembled WGS sequence"/>
</dbReference>
<evidence type="ECO:0000313" key="3">
    <source>
        <dbReference type="Proteomes" id="UP000192708"/>
    </source>
</evidence>
<protein>
    <submittedName>
        <fullName evidence="2">Uncharacterized protein</fullName>
    </submittedName>
</protein>
<accession>A0A1W2ASY4</accession>
<proteinExistence type="predicted"/>
<evidence type="ECO:0000256" key="1">
    <source>
        <dbReference type="SAM" id="Phobius"/>
    </source>
</evidence>
<sequence>MMNSTAIETKNKLAKIYLVMGLAFVGLFSTITILSLFVSSLNF</sequence>
<feature type="transmembrane region" description="Helical" evidence="1">
    <location>
        <begin position="16"/>
        <end position="38"/>
    </location>
</feature>
<keyword evidence="1" id="KW-0812">Transmembrane</keyword>